<evidence type="ECO:0000256" key="1">
    <source>
        <dbReference type="SAM" id="MobiDB-lite"/>
    </source>
</evidence>
<dbReference type="SUPFAM" id="SSF47413">
    <property type="entry name" value="lambda repressor-like DNA-binding domains"/>
    <property type="match status" value="1"/>
</dbReference>
<dbReference type="PANTHER" id="PTHR34475">
    <property type="match status" value="1"/>
</dbReference>
<dbReference type="EMBL" id="JBHTJG010000001">
    <property type="protein sequence ID" value="MFD0945447.1"/>
    <property type="molecule type" value="Genomic_DNA"/>
</dbReference>
<reference evidence="5" key="1">
    <citation type="journal article" date="2019" name="Int. J. Syst. Evol. Microbiol.">
        <title>The Global Catalogue of Microorganisms (GCM) 10K type strain sequencing project: providing services to taxonomists for standard genome sequencing and annotation.</title>
        <authorList>
            <consortium name="The Broad Institute Genomics Platform"/>
            <consortium name="The Broad Institute Genome Sequencing Center for Infectious Disease"/>
            <person name="Wu L."/>
            <person name="Ma J."/>
        </authorList>
    </citation>
    <scope>NUCLEOTIDE SEQUENCE [LARGE SCALE GENOMIC DNA]</scope>
    <source>
        <strain evidence="5">CCUG 62982</strain>
    </source>
</reference>
<gene>
    <name evidence="4" type="ORF">ACFQ1E_03750</name>
</gene>
<dbReference type="CDD" id="cd00093">
    <property type="entry name" value="HTH_XRE"/>
    <property type="match status" value="1"/>
</dbReference>
<feature type="compositionally biased region" description="Pro residues" evidence="1">
    <location>
        <begin position="300"/>
        <end position="317"/>
    </location>
</feature>
<feature type="domain" description="Cytoskeleton protein RodZ-like C-terminal" evidence="3">
    <location>
        <begin position="177"/>
        <end position="243"/>
    </location>
</feature>
<feature type="compositionally biased region" description="Low complexity" evidence="1">
    <location>
        <begin position="276"/>
        <end position="299"/>
    </location>
</feature>
<dbReference type="InterPro" id="IPR025194">
    <property type="entry name" value="RodZ-like_C"/>
</dbReference>
<dbReference type="InterPro" id="IPR050400">
    <property type="entry name" value="Bact_Cytoskel_RodZ"/>
</dbReference>
<dbReference type="Proteomes" id="UP001596977">
    <property type="component" value="Unassembled WGS sequence"/>
</dbReference>
<organism evidence="4 5">
    <name type="scientific">Sphingomonas canadensis</name>
    <dbReference type="NCBI Taxonomy" id="1219257"/>
    <lineage>
        <taxon>Bacteria</taxon>
        <taxon>Pseudomonadati</taxon>
        <taxon>Pseudomonadota</taxon>
        <taxon>Alphaproteobacteria</taxon>
        <taxon>Sphingomonadales</taxon>
        <taxon>Sphingomonadaceae</taxon>
        <taxon>Sphingomonas</taxon>
    </lineage>
</organism>
<feature type="region of interest" description="Disordered" evidence="1">
    <location>
        <begin position="256"/>
        <end position="317"/>
    </location>
</feature>
<dbReference type="PANTHER" id="PTHR34475:SF1">
    <property type="entry name" value="CYTOSKELETON PROTEIN RODZ"/>
    <property type="match status" value="1"/>
</dbReference>
<sequence>MEGEPEPTQPEPEATLFPAKVGEKLRAAREAMGLDVAEIAARTRIPQRHLETIERSGYSTLPSITYALGFAKAYARAVGMDEVAVARELRSELGGAPIERPAAIPAYQASDTDRAAPGGLVWIGIVIALLAVAGAAVWYGTDWLRGGVAPPEDLVMPADPSPTPSASPVAETGGQVTLVALDKVWLRISDANGKKLFERELAKDERYELPQDADRPVIRTGRPEALQVLLNGSAVAPLGAPSQSIEVPVSADALRARAAGGTAPSPAPSASPSPATPSAAASRPRPRATETPRPAAPAVVPVPAPVAPPAGNPSPQP</sequence>
<keyword evidence="5" id="KW-1185">Reference proteome</keyword>
<comment type="caution">
    <text evidence="4">The sequence shown here is derived from an EMBL/GenBank/DDBJ whole genome shotgun (WGS) entry which is preliminary data.</text>
</comment>
<feature type="compositionally biased region" description="Pro residues" evidence="1">
    <location>
        <begin position="265"/>
        <end position="275"/>
    </location>
</feature>
<evidence type="ECO:0000259" key="3">
    <source>
        <dbReference type="Pfam" id="PF13464"/>
    </source>
</evidence>
<evidence type="ECO:0000313" key="5">
    <source>
        <dbReference type="Proteomes" id="UP001596977"/>
    </source>
</evidence>
<keyword evidence="2" id="KW-0812">Transmembrane</keyword>
<dbReference type="RefSeq" id="WP_264942312.1">
    <property type="nucleotide sequence ID" value="NZ_JAPDRA010000001.1"/>
</dbReference>
<accession>A0ABW3H2T2</accession>
<dbReference type="Pfam" id="PF13413">
    <property type="entry name" value="HTH_25"/>
    <property type="match status" value="1"/>
</dbReference>
<keyword evidence="2" id="KW-0472">Membrane</keyword>
<dbReference type="Pfam" id="PF13464">
    <property type="entry name" value="RodZ_C"/>
    <property type="match status" value="1"/>
</dbReference>
<dbReference type="Gene3D" id="1.10.260.40">
    <property type="entry name" value="lambda repressor-like DNA-binding domains"/>
    <property type="match status" value="1"/>
</dbReference>
<dbReference type="InterPro" id="IPR001387">
    <property type="entry name" value="Cro/C1-type_HTH"/>
</dbReference>
<feature type="transmembrane region" description="Helical" evidence="2">
    <location>
        <begin position="120"/>
        <end position="139"/>
    </location>
</feature>
<evidence type="ECO:0000256" key="2">
    <source>
        <dbReference type="SAM" id="Phobius"/>
    </source>
</evidence>
<evidence type="ECO:0000313" key="4">
    <source>
        <dbReference type="EMBL" id="MFD0945447.1"/>
    </source>
</evidence>
<proteinExistence type="predicted"/>
<name>A0ABW3H2T2_9SPHN</name>
<protein>
    <submittedName>
        <fullName evidence="4">Helix-turn-helix domain-containing protein</fullName>
    </submittedName>
</protein>
<dbReference type="InterPro" id="IPR010982">
    <property type="entry name" value="Lambda_DNA-bd_dom_sf"/>
</dbReference>
<keyword evidence="2" id="KW-1133">Transmembrane helix</keyword>